<evidence type="ECO:0000256" key="5">
    <source>
        <dbReference type="ARBA" id="ARBA00023136"/>
    </source>
</evidence>
<keyword evidence="5 6" id="KW-0472">Membrane</keyword>
<protein>
    <submittedName>
        <fullName evidence="7">Complex I assembly factor TMEM126B, mitochondrial</fullName>
    </submittedName>
</protein>
<evidence type="ECO:0000256" key="4">
    <source>
        <dbReference type="ARBA" id="ARBA00023128"/>
    </source>
</evidence>
<keyword evidence="4" id="KW-0496">Mitochondrion</keyword>
<dbReference type="Pfam" id="PF07114">
    <property type="entry name" value="TMEM126"/>
    <property type="match status" value="1"/>
</dbReference>
<accession>A0ABQ0EZ51</accession>
<dbReference type="InterPro" id="IPR009801">
    <property type="entry name" value="TMEM126"/>
</dbReference>
<keyword evidence="3 6" id="KW-1133">Transmembrane helix</keyword>
<keyword evidence="8" id="KW-1185">Reference proteome</keyword>
<comment type="caution">
    <text evidence="7">The sequence shown here is derived from an EMBL/GenBank/DDBJ whole genome shotgun (WGS) entry which is preliminary data.</text>
</comment>
<evidence type="ECO:0000256" key="2">
    <source>
        <dbReference type="ARBA" id="ARBA00022692"/>
    </source>
</evidence>
<name>A0ABQ0EZ51_APOSI</name>
<dbReference type="PANTHER" id="PTHR16296">
    <property type="entry name" value="UNCHARACTERIZED HYPOTHALAMUS PROTEIN HT007"/>
    <property type="match status" value="1"/>
</dbReference>
<proteinExistence type="predicted"/>
<organism evidence="7 8">
    <name type="scientific">Apodemus speciosus</name>
    <name type="common">Large Japanese field mouse</name>
    <dbReference type="NCBI Taxonomy" id="105296"/>
    <lineage>
        <taxon>Eukaryota</taxon>
        <taxon>Metazoa</taxon>
        <taxon>Chordata</taxon>
        <taxon>Craniata</taxon>
        <taxon>Vertebrata</taxon>
        <taxon>Euteleostomi</taxon>
        <taxon>Mammalia</taxon>
        <taxon>Eutheria</taxon>
        <taxon>Euarchontoglires</taxon>
        <taxon>Glires</taxon>
        <taxon>Rodentia</taxon>
        <taxon>Myomorpha</taxon>
        <taxon>Muroidea</taxon>
        <taxon>Muridae</taxon>
        <taxon>Murinae</taxon>
        <taxon>Apodemus</taxon>
    </lineage>
</organism>
<evidence type="ECO:0000313" key="7">
    <source>
        <dbReference type="EMBL" id="GAB1292326.1"/>
    </source>
</evidence>
<keyword evidence="2 6" id="KW-0812">Transmembrane</keyword>
<feature type="transmembrane region" description="Helical" evidence="6">
    <location>
        <begin position="91"/>
        <end position="112"/>
    </location>
</feature>
<dbReference type="PANTHER" id="PTHR16296:SF3">
    <property type="entry name" value="COMPLEX I ASSEMBLY FACTOR TMEM126B, MITOCHONDRIAL"/>
    <property type="match status" value="1"/>
</dbReference>
<reference evidence="7 8" key="1">
    <citation type="submission" date="2024-08" db="EMBL/GenBank/DDBJ databases">
        <title>The draft genome of Apodemus speciosus.</title>
        <authorList>
            <person name="Nabeshima K."/>
            <person name="Suzuki S."/>
            <person name="Onuma M."/>
        </authorList>
    </citation>
    <scope>NUCLEOTIDE SEQUENCE [LARGE SCALE GENOMIC DNA]</scope>
    <source>
        <strain evidence="7">IB14-021</strain>
    </source>
</reference>
<dbReference type="EMBL" id="BAAFST010000007">
    <property type="protein sequence ID" value="GAB1292326.1"/>
    <property type="molecule type" value="Genomic_DNA"/>
</dbReference>
<evidence type="ECO:0000256" key="3">
    <source>
        <dbReference type="ARBA" id="ARBA00022989"/>
    </source>
</evidence>
<evidence type="ECO:0000256" key="6">
    <source>
        <dbReference type="SAM" id="Phobius"/>
    </source>
</evidence>
<comment type="subcellular location">
    <subcellularLocation>
        <location evidence="1">Mitochondrion membrane</location>
        <topology evidence="1">Multi-pass membrane protein</topology>
    </subcellularLocation>
</comment>
<sequence length="201" mass="22027">MLVRCRREIGKRPRDIKMALYKHGQLIPSIGDAKFRSPIITEIIEKKFEYYRNDKTLHIHGTLVFGTCSSLSGIMANLIFRNSFKVKYEALKTYASLTTLPFLATIVSYKLFVTDALKSGQGFCSISKESCVLRSSLIGVACGVSYPSALAFYKNGRLAVKVSDCSAATKGKSYAPLATPLSNRDESNGHPSVLSDIIGSV</sequence>
<evidence type="ECO:0000313" key="8">
    <source>
        <dbReference type="Proteomes" id="UP001623349"/>
    </source>
</evidence>
<dbReference type="Proteomes" id="UP001623349">
    <property type="component" value="Unassembled WGS sequence"/>
</dbReference>
<feature type="transmembrane region" description="Helical" evidence="6">
    <location>
        <begin position="57"/>
        <end position="79"/>
    </location>
</feature>
<gene>
    <name evidence="7" type="ORF">APTSU1_000755700</name>
</gene>
<evidence type="ECO:0000256" key="1">
    <source>
        <dbReference type="ARBA" id="ARBA00004225"/>
    </source>
</evidence>